<sequence>MLKQSGNRIATFLMYLTDVEKGGSTVFLNSAISVSPIKGMALFWYNYAPAMEEEDKLTKHAGCPVLIGQKWIANKWLWTYGNTFRRPCGPHPESTQLDVERILTHD</sequence>
<feature type="domain" description="Prolyl 4-hydroxylase alpha subunit Fe(2+) 2OG dioxygenase" evidence="4">
    <location>
        <begin position="4"/>
        <end position="78"/>
    </location>
</feature>
<comment type="caution">
    <text evidence="5">The sequence shown here is derived from an EMBL/GenBank/DDBJ whole genome shotgun (WGS) entry which is preliminary data.</text>
</comment>
<dbReference type="Gene3D" id="2.60.120.620">
    <property type="entry name" value="q2cbj1_9rhob like domain"/>
    <property type="match status" value="1"/>
</dbReference>
<dbReference type="GO" id="GO:0046872">
    <property type="term" value="F:metal ion binding"/>
    <property type="evidence" value="ECO:0007669"/>
    <property type="project" value="UniProtKB-KW"/>
</dbReference>
<dbReference type="GO" id="GO:0031418">
    <property type="term" value="F:L-ascorbic acid binding"/>
    <property type="evidence" value="ECO:0007669"/>
    <property type="project" value="UniProtKB-KW"/>
</dbReference>
<dbReference type="PANTHER" id="PTHR10869:SF244">
    <property type="entry name" value="PROLYL 4-HYDROXYLASE SUBUNIT ALPHA-2"/>
    <property type="match status" value="1"/>
</dbReference>
<dbReference type="Proteomes" id="UP001374579">
    <property type="component" value="Unassembled WGS sequence"/>
</dbReference>
<keyword evidence="1" id="KW-0479">Metal-binding</keyword>
<dbReference type="PANTHER" id="PTHR10869">
    <property type="entry name" value="PROLYL 4-HYDROXYLASE ALPHA SUBUNIT"/>
    <property type="match status" value="1"/>
</dbReference>
<gene>
    <name evidence="5" type="ORF">V1264_007535</name>
</gene>
<evidence type="ECO:0000256" key="1">
    <source>
        <dbReference type="ARBA" id="ARBA00022723"/>
    </source>
</evidence>
<proteinExistence type="predicted"/>
<keyword evidence="6" id="KW-1185">Reference proteome</keyword>
<dbReference type="EMBL" id="JBAMIC010000019">
    <property type="protein sequence ID" value="KAK7093849.1"/>
    <property type="molecule type" value="Genomic_DNA"/>
</dbReference>
<dbReference type="GO" id="GO:0005783">
    <property type="term" value="C:endoplasmic reticulum"/>
    <property type="evidence" value="ECO:0007669"/>
    <property type="project" value="TreeGrafter"/>
</dbReference>
<dbReference type="InterPro" id="IPR045054">
    <property type="entry name" value="P4HA-like"/>
</dbReference>
<protein>
    <recommendedName>
        <fullName evidence="4">Prolyl 4-hydroxylase alpha subunit Fe(2+) 2OG dioxygenase domain-containing protein</fullName>
    </recommendedName>
</protein>
<name>A0AAN9AWN8_9CAEN</name>
<dbReference type="Pfam" id="PF13640">
    <property type="entry name" value="2OG-FeII_Oxy_3"/>
    <property type="match status" value="1"/>
</dbReference>
<evidence type="ECO:0000313" key="6">
    <source>
        <dbReference type="Proteomes" id="UP001374579"/>
    </source>
</evidence>
<evidence type="ECO:0000256" key="2">
    <source>
        <dbReference type="ARBA" id="ARBA00022896"/>
    </source>
</evidence>
<dbReference type="AlphaFoldDB" id="A0AAN9AWN8"/>
<evidence type="ECO:0000259" key="4">
    <source>
        <dbReference type="Pfam" id="PF13640"/>
    </source>
</evidence>
<accession>A0AAN9AWN8</accession>
<keyword evidence="3" id="KW-0408">Iron</keyword>
<keyword evidence="2" id="KW-0847">Vitamin C</keyword>
<evidence type="ECO:0000256" key="3">
    <source>
        <dbReference type="ARBA" id="ARBA00023004"/>
    </source>
</evidence>
<reference evidence="5 6" key="1">
    <citation type="submission" date="2024-02" db="EMBL/GenBank/DDBJ databases">
        <title>Chromosome-scale genome assembly of the rough periwinkle Littorina saxatilis.</title>
        <authorList>
            <person name="De Jode A."/>
            <person name="Faria R."/>
            <person name="Formenti G."/>
            <person name="Sims Y."/>
            <person name="Smith T.P."/>
            <person name="Tracey A."/>
            <person name="Wood J.M.D."/>
            <person name="Zagrodzka Z.B."/>
            <person name="Johannesson K."/>
            <person name="Butlin R.K."/>
            <person name="Leder E.H."/>
        </authorList>
    </citation>
    <scope>NUCLEOTIDE SEQUENCE [LARGE SCALE GENOMIC DNA]</scope>
    <source>
        <strain evidence="5">Snail1</strain>
        <tissue evidence="5">Muscle</tissue>
    </source>
</reference>
<organism evidence="5 6">
    <name type="scientific">Littorina saxatilis</name>
    <dbReference type="NCBI Taxonomy" id="31220"/>
    <lineage>
        <taxon>Eukaryota</taxon>
        <taxon>Metazoa</taxon>
        <taxon>Spiralia</taxon>
        <taxon>Lophotrochozoa</taxon>
        <taxon>Mollusca</taxon>
        <taxon>Gastropoda</taxon>
        <taxon>Caenogastropoda</taxon>
        <taxon>Littorinimorpha</taxon>
        <taxon>Littorinoidea</taxon>
        <taxon>Littorinidae</taxon>
        <taxon>Littorina</taxon>
    </lineage>
</organism>
<dbReference type="GO" id="GO:0004656">
    <property type="term" value="F:procollagen-proline 4-dioxygenase activity"/>
    <property type="evidence" value="ECO:0007669"/>
    <property type="project" value="TreeGrafter"/>
</dbReference>
<dbReference type="InterPro" id="IPR044862">
    <property type="entry name" value="Pro_4_hyd_alph_FE2OG_OXY"/>
</dbReference>
<evidence type="ECO:0000313" key="5">
    <source>
        <dbReference type="EMBL" id="KAK7093849.1"/>
    </source>
</evidence>